<evidence type="ECO:0000259" key="2">
    <source>
        <dbReference type="Pfam" id="PF14846"/>
    </source>
</evidence>
<dbReference type="InterPro" id="IPR027831">
    <property type="entry name" value="DUF4485"/>
</dbReference>
<dbReference type="AlphaFoldDB" id="A0A482WLS3"/>
<dbReference type="EMBL" id="QKKF02032163">
    <property type="protein sequence ID" value="RZF34270.1"/>
    <property type="molecule type" value="Genomic_DNA"/>
</dbReference>
<name>A0A482WLS3_LAOST</name>
<keyword evidence="4" id="KW-1185">Reference proteome</keyword>
<gene>
    <name evidence="3" type="ORF">LSTR_LSTR010244</name>
</gene>
<proteinExistence type="predicted"/>
<feature type="region of interest" description="Disordered" evidence="1">
    <location>
        <begin position="1"/>
        <end position="24"/>
    </location>
</feature>
<evidence type="ECO:0000313" key="3">
    <source>
        <dbReference type="EMBL" id="RZF34270.1"/>
    </source>
</evidence>
<evidence type="ECO:0000313" key="4">
    <source>
        <dbReference type="Proteomes" id="UP000291343"/>
    </source>
</evidence>
<dbReference type="Pfam" id="PF14846">
    <property type="entry name" value="DUF4485"/>
    <property type="match status" value="2"/>
</dbReference>
<feature type="domain" description="DUF4485" evidence="2">
    <location>
        <begin position="49"/>
        <end position="131"/>
    </location>
</feature>
<dbReference type="Proteomes" id="UP000291343">
    <property type="component" value="Unassembled WGS sequence"/>
</dbReference>
<reference evidence="3 4" key="1">
    <citation type="journal article" date="2017" name="Gigascience">
        <title>Genome sequence of the small brown planthopper, Laodelphax striatellus.</title>
        <authorList>
            <person name="Zhu J."/>
            <person name="Jiang F."/>
            <person name="Wang X."/>
            <person name="Yang P."/>
            <person name="Bao Y."/>
            <person name="Zhao W."/>
            <person name="Wang W."/>
            <person name="Lu H."/>
            <person name="Wang Q."/>
            <person name="Cui N."/>
            <person name="Li J."/>
            <person name="Chen X."/>
            <person name="Luo L."/>
            <person name="Yu J."/>
            <person name="Kang L."/>
            <person name="Cui F."/>
        </authorList>
    </citation>
    <scope>NUCLEOTIDE SEQUENCE [LARGE SCALE GENOMIC DNA]</scope>
    <source>
        <strain evidence="3">Lst14</strain>
    </source>
</reference>
<accession>A0A482WLS3</accession>
<organism evidence="3 4">
    <name type="scientific">Laodelphax striatellus</name>
    <name type="common">Small brown planthopper</name>
    <name type="synonym">Delphax striatella</name>
    <dbReference type="NCBI Taxonomy" id="195883"/>
    <lineage>
        <taxon>Eukaryota</taxon>
        <taxon>Metazoa</taxon>
        <taxon>Ecdysozoa</taxon>
        <taxon>Arthropoda</taxon>
        <taxon>Hexapoda</taxon>
        <taxon>Insecta</taxon>
        <taxon>Pterygota</taxon>
        <taxon>Neoptera</taxon>
        <taxon>Paraneoptera</taxon>
        <taxon>Hemiptera</taxon>
        <taxon>Auchenorrhyncha</taxon>
        <taxon>Fulgoroidea</taxon>
        <taxon>Delphacidae</taxon>
        <taxon>Criomorphinae</taxon>
        <taxon>Laodelphax</taxon>
    </lineage>
</organism>
<feature type="compositionally biased region" description="Acidic residues" evidence="1">
    <location>
        <begin position="7"/>
        <end position="17"/>
    </location>
</feature>
<feature type="domain" description="DUF4485" evidence="2">
    <location>
        <begin position="186"/>
        <end position="269"/>
    </location>
</feature>
<sequence length="324" mass="36434">MSKSDKSEEEAEPEVAEEAPFPMRGSLVQEQTGEPCELNIYDYEHLNALNTEFIYYSTTLKAVAPTMSSVSMRAKLVPWIKKLFGPEYQACFFQDKRNKYLLYMTLRILTDDISGVFDNDPPCGALAPIEELVGEKKGPAKWENDTTWERLLEGLPPERAMMGCSIHDEDCNSVQDTENVLPSALLDLEFRYFLHLARPYAALLMIPEDKAKVAVWMQTLATIRSTACLGMKGIRNDYMQTLLGYILDLRATGPFQEFPPPGSLQPLQEAAKYYAQKHPFTDPSSREANDFLISQPTPENGAMCYVAVSGDMVETNLVSTKPED</sequence>
<dbReference type="OrthoDB" id="8196012at2759"/>
<comment type="caution">
    <text evidence="3">The sequence shown here is derived from an EMBL/GenBank/DDBJ whole genome shotgun (WGS) entry which is preliminary data.</text>
</comment>
<dbReference type="InParanoid" id="A0A482WLS3"/>
<evidence type="ECO:0000256" key="1">
    <source>
        <dbReference type="SAM" id="MobiDB-lite"/>
    </source>
</evidence>
<protein>
    <recommendedName>
        <fullName evidence="2">DUF4485 domain-containing protein</fullName>
    </recommendedName>
</protein>